<feature type="binding site" evidence="12">
    <location>
        <begin position="12"/>
        <end position="19"/>
    </location>
    <ligand>
        <name>ATP</name>
        <dbReference type="ChEBI" id="CHEBI:30616"/>
    </ligand>
</feature>
<dbReference type="AlphaFoldDB" id="A0A6N7QQ80"/>
<evidence type="ECO:0000259" key="13">
    <source>
        <dbReference type="Pfam" id="PF02223"/>
    </source>
</evidence>
<dbReference type="InterPro" id="IPR018094">
    <property type="entry name" value="Thymidylate_kinase"/>
</dbReference>
<dbReference type="CDD" id="cd01672">
    <property type="entry name" value="TMPK"/>
    <property type="match status" value="1"/>
</dbReference>
<keyword evidence="6 12" id="KW-0547">Nucleotide-binding</keyword>
<reference evidence="14 15" key="1">
    <citation type="submission" date="2019-11" db="EMBL/GenBank/DDBJ databases">
        <authorList>
            <person name="Zhang X.Y."/>
        </authorList>
    </citation>
    <scope>NUCLEOTIDE SEQUENCE [LARGE SCALE GENOMIC DNA]</scope>
    <source>
        <strain evidence="14 15">C176</strain>
    </source>
</reference>
<dbReference type="PANTHER" id="PTHR10344">
    <property type="entry name" value="THYMIDYLATE KINASE"/>
    <property type="match status" value="1"/>
</dbReference>
<dbReference type="GO" id="GO:0006235">
    <property type="term" value="P:dTTP biosynthetic process"/>
    <property type="evidence" value="ECO:0007669"/>
    <property type="project" value="UniProtKB-UniRule"/>
</dbReference>
<evidence type="ECO:0000256" key="2">
    <source>
        <dbReference type="ARBA" id="ARBA00012980"/>
    </source>
</evidence>
<evidence type="ECO:0000256" key="9">
    <source>
        <dbReference type="ARBA" id="ARBA00029962"/>
    </source>
</evidence>
<dbReference type="InterPro" id="IPR027417">
    <property type="entry name" value="P-loop_NTPase"/>
</dbReference>
<dbReference type="NCBIfam" id="TIGR00041">
    <property type="entry name" value="DTMP_kinase"/>
    <property type="match status" value="1"/>
</dbReference>
<evidence type="ECO:0000256" key="10">
    <source>
        <dbReference type="ARBA" id="ARBA00048743"/>
    </source>
</evidence>
<dbReference type="FunFam" id="3.40.50.300:FF:000225">
    <property type="entry name" value="Thymidylate kinase"/>
    <property type="match status" value="1"/>
</dbReference>
<dbReference type="GO" id="GO:0006227">
    <property type="term" value="P:dUDP biosynthetic process"/>
    <property type="evidence" value="ECO:0007669"/>
    <property type="project" value="TreeGrafter"/>
</dbReference>
<dbReference type="GO" id="GO:0004798">
    <property type="term" value="F:dTMP kinase activity"/>
    <property type="evidence" value="ECO:0007669"/>
    <property type="project" value="UniProtKB-UniRule"/>
</dbReference>
<comment type="catalytic activity">
    <reaction evidence="10 12">
        <text>dTMP + ATP = dTDP + ADP</text>
        <dbReference type="Rhea" id="RHEA:13517"/>
        <dbReference type="ChEBI" id="CHEBI:30616"/>
        <dbReference type="ChEBI" id="CHEBI:58369"/>
        <dbReference type="ChEBI" id="CHEBI:63528"/>
        <dbReference type="ChEBI" id="CHEBI:456216"/>
        <dbReference type="EC" id="2.7.4.9"/>
    </reaction>
</comment>
<comment type="caution">
    <text evidence="14">The sequence shown here is derived from an EMBL/GenBank/DDBJ whole genome shotgun (WGS) entry which is preliminary data.</text>
</comment>
<evidence type="ECO:0000256" key="11">
    <source>
        <dbReference type="ARBA" id="ARBA00057735"/>
    </source>
</evidence>
<evidence type="ECO:0000256" key="6">
    <source>
        <dbReference type="ARBA" id="ARBA00022741"/>
    </source>
</evidence>
<dbReference type="Pfam" id="PF02223">
    <property type="entry name" value="Thymidylate_kin"/>
    <property type="match status" value="1"/>
</dbReference>
<keyword evidence="5 12" id="KW-0545">Nucleotide biosynthesis</keyword>
<evidence type="ECO:0000256" key="12">
    <source>
        <dbReference type="HAMAP-Rule" id="MF_00165"/>
    </source>
</evidence>
<dbReference type="RefSeq" id="WP_153718360.1">
    <property type="nucleotide sequence ID" value="NZ_WJPP01000001.1"/>
</dbReference>
<keyword evidence="4 12" id="KW-0808">Transferase</keyword>
<dbReference type="SUPFAM" id="SSF52540">
    <property type="entry name" value="P-loop containing nucleoside triphosphate hydrolases"/>
    <property type="match status" value="1"/>
</dbReference>
<keyword evidence="15" id="KW-1185">Reference proteome</keyword>
<name>A0A6N7QQ80_9GAMM</name>
<accession>A0A6N7QQ80</accession>
<dbReference type="GO" id="GO:0005829">
    <property type="term" value="C:cytosol"/>
    <property type="evidence" value="ECO:0007669"/>
    <property type="project" value="TreeGrafter"/>
</dbReference>
<evidence type="ECO:0000313" key="15">
    <source>
        <dbReference type="Proteomes" id="UP000433788"/>
    </source>
</evidence>
<comment type="function">
    <text evidence="11 12">Phosphorylation of dTMP to form dTDP in both de novo and salvage pathways of dTTP synthesis.</text>
</comment>
<dbReference type="Proteomes" id="UP000433788">
    <property type="component" value="Unassembled WGS sequence"/>
</dbReference>
<comment type="similarity">
    <text evidence="1 12">Belongs to the thymidylate kinase family.</text>
</comment>
<evidence type="ECO:0000313" key="14">
    <source>
        <dbReference type="EMBL" id="MRH77298.1"/>
    </source>
</evidence>
<dbReference type="GO" id="GO:0005524">
    <property type="term" value="F:ATP binding"/>
    <property type="evidence" value="ECO:0007669"/>
    <property type="project" value="UniProtKB-UniRule"/>
</dbReference>
<feature type="domain" description="Thymidylate kinase-like" evidence="13">
    <location>
        <begin position="10"/>
        <end position="200"/>
    </location>
</feature>
<evidence type="ECO:0000256" key="5">
    <source>
        <dbReference type="ARBA" id="ARBA00022727"/>
    </source>
</evidence>
<evidence type="ECO:0000256" key="4">
    <source>
        <dbReference type="ARBA" id="ARBA00022679"/>
    </source>
</evidence>
<dbReference type="EC" id="2.7.4.9" evidence="2 12"/>
<keyword evidence="7 12" id="KW-0418">Kinase</keyword>
<dbReference type="HAMAP" id="MF_00165">
    <property type="entry name" value="Thymidylate_kinase"/>
    <property type="match status" value="1"/>
</dbReference>
<dbReference type="GO" id="GO:0006233">
    <property type="term" value="P:dTDP biosynthetic process"/>
    <property type="evidence" value="ECO:0007669"/>
    <property type="project" value="InterPro"/>
</dbReference>
<dbReference type="EMBL" id="WJPP01000001">
    <property type="protein sequence ID" value="MRH77298.1"/>
    <property type="molecule type" value="Genomic_DNA"/>
</dbReference>
<proteinExistence type="inferred from homology"/>
<evidence type="ECO:0000256" key="1">
    <source>
        <dbReference type="ARBA" id="ARBA00009776"/>
    </source>
</evidence>
<evidence type="ECO:0000256" key="8">
    <source>
        <dbReference type="ARBA" id="ARBA00022840"/>
    </source>
</evidence>
<organism evidence="14 15">
    <name type="scientific">Spiribacter salilacus</name>
    <dbReference type="NCBI Taxonomy" id="2664894"/>
    <lineage>
        <taxon>Bacteria</taxon>
        <taxon>Pseudomonadati</taxon>
        <taxon>Pseudomonadota</taxon>
        <taxon>Gammaproteobacteria</taxon>
        <taxon>Chromatiales</taxon>
        <taxon>Ectothiorhodospiraceae</taxon>
        <taxon>Spiribacter</taxon>
    </lineage>
</organism>
<dbReference type="PANTHER" id="PTHR10344:SF4">
    <property type="entry name" value="UMP-CMP KINASE 2, MITOCHONDRIAL"/>
    <property type="match status" value="1"/>
</dbReference>
<protein>
    <recommendedName>
        <fullName evidence="3 12">Thymidylate kinase</fullName>
        <ecNumber evidence="2 12">2.7.4.9</ecNumber>
    </recommendedName>
    <alternativeName>
        <fullName evidence="9 12">dTMP kinase</fullName>
    </alternativeName>
</protein>
<sequence>MRLRNRFITVEGVEGAGKTSAVASIVNWIETQQGGQVVATREPGGTSLGEDLRAILLSHREEGMSSDAELLLMFAARAEHLERVIRPALAAGQWVVCDRFTDASFAYQGGGRGLDKDRIDALAQWTHPDLAPGLTLWLDVPVAVGLARAAGRSTPDRFESEKQTFFDAVRNTYEQRQILEPHRMKRIDAGAPINAVQSQITDALTEAYQNG</sequence>
<evidence type="ECO:0000256" key="7">
    <source>
        <dbReference type="ARBA" id="ARBA00022777"/>
    </source>
</evidence>
<dbReference type="Gene3D" id="3.40.50.300">
    <property type="entry name" value="P-loop containing nucleotide triphosphate hydrolases"/>
    <property type="match status" value="1"/>
</dbReference>
<keyword evidence="8 12" id="KW-0067">ATP-binding</keyword>
<evidence type="ECO:0000256" key="3">
    <source>
        <dbReference type="ARBA" id="ARBA00017144"/>
    </source>
</evidence>
<dbReference type="InterPro" id="IPR039430">
    <property type="entry name" value="Thymidylate_kin-like_dom"/>
</dbReference>
<gene>
    <name evidence="12" type="primary">tmk</name>
    <name evidence="14" type="ORF">GH984_01035</name>
</gene>